<evidence type="ECO:0000259" key="3">
    <source>
        <dbReference type="Pfam" id="PF01408"/>
    </source>
</evidence>
<evidence type="ECO:0000313" key="6">
    <source>
        <dbReference type="Proteomes" id="UP000552883"/>
    </source>
</evidence>
<dbReference type="EMBL" id="JACHBS010000001">
    <property type="protein sequence ID" value="MBB5618342.1"/>
    <property type="molecule type" value="Genomic_DNA"/>
</dbReference>
<feature type="domain" description="GFO/IDH/MocA-like oxidoreductase" evidence="4">
    <location>
        <begin position="137"/>
        <end position="268"/>
    </location>
</feature>
<dbReference type="AlphaFoldDB" id="A0A840XIN4"/>
<keyword evidence="1" id="KW-0560">Oxidoreductase</keyword>
<evidence type="ECO:0000259" key="4">
    <source>
        <dbReference type="Pfam" id="PF22725"/>
    </source>
</evidence>
<dbReference type="Proteomes" id="UP000552883">
    <property type="component" value="Unassembled WGS sequence"/>
</dbReference>
<dbReference type="InterPro" id="IPR000683">
    <property type="entry name" value="Gfo/Idh/MocA-like_OxRdtase_N"/>
</dbReference>
<dbReference type="GO" id="GO:0000166">
    <property type="term" value="F:nucleotide binding"/>
    <property type="evidence" value="ECO:0007669"/>
    <property type="project" value="InterPro"/>
</dbReference>
<dbReference type="Gene3D" id="3.30.360.10">
    <property type="entry name" value="Dihydrodipicolinate Reductase, domain 2"/>
    <property type="match status" value="1"/>
</dbReference>
<proteinExistence type="predicted"/>
<accession>A0A840XIN4</accession>
<dbReference type="SUPFAM" id="SSF55347">
    <property type="entry name" value="Glyceraldehyde-3-phosphate dehydrogenase-like, C-terminal domain"/>
    <property type="match status" value="1"/>
</dbReference>
<dbReference type="PANTHER" id="PTHR43818">
    <property type="entry name" value="BCDNA.GH03377"/>
    <property type="match status" value="1"/>
</dbReference>
<dbReference type="OrthoDB" id="9792085at2"/>
<dbReference type="Pfam" id="PF01408">
    <property type="entry name" value="GFO_IDH_MocA"/>
    <property type="match status" value="1"/>
</dbReference>
<comment type="caution">
    <text evidence="5">The sequence shown here is derived from an EMBL/GenBank/DDBJ whole genome shotgun (WGS) entry which is preliminary data.</text>
</comment>
<dbReference type="InterPro" id="IPR036291">
    <property type="entry name" value="NAD(P)-bd_dom_sf"/>
</dbReference>
<protein>
    <submittedName>
        <fullName evidence="5">Putative dehydrogenase</fullName>
    </submittedName>
</protein>
<dbReference type="Pfam" id="PF22725">
    <property type="entry name" value="GFO_IDH_MocA_C3"/>
    <property type="match status" value="1"/>
</dbReference>
<dbReference type="RefSeq" id="WP_153982222.1">
    <property type="nucleotide sequence ID" value="NZ_BAAANZ010000002.1"/>
</dbReference>
<dbReference type="SUPFAM" id="SSF51735">
    <property type="entry name" value="NAD(P)-binding Rossmann-fold domains"/>
    <property type="match status" value="1"/>
</dbReference>
<keyword evidence="6" id="KW-1185">Reference proteome</keyword>
<evidence type="ECO:0000256" key="1">
    <source>
        <dbReference type="ARBA" id="ARBA00023002"/>
    </source>
</evidence>
<evidence type="ECO:0000313" key="5">
    <source>
        <dbReference type="EMBL" id="MBB5618342.1"/>
    </source>
</evidence>
<dbReference type="Gene3D" id="3.40.50.720">
    <property type="entry name" value="NAD(P)-binding Rossmann-like Domain"/>
    <property type="match status" value="1"/>
</dbReference>
<dbReference type="InterPro" id="IPR055170">
    <property type="entry name" value="GFO_IDH_MocA-like_dom"/>
</dbReference>
<reference evidence="5 6" key="1">
    <citation type="submission" date="2020-08" db="EMBL/GenBank/DDBJ databases">
        <title>Sequencing the genomes of 1000 actinobacteria strains.</title>
        <authorList>
            <person name="Klenk H.-P."/>
        </authorList>
    </citation>
    <scope>NUCLEOTIDE SEQUENCE [LARGE SCALE GENOMIC DNA]</scope>
    <source>
        <strain evidence="5 6">DSM 23889</strain>
    </source>
</reference>
<sequence>MTAAPTSTAPLGIALIGGGFMADVHSRAARAAGARVIGLTSSTPERSRQAAERIGAETAYENVDALLADDRVDVVHVVTPNDTHHALTVRVLDAGKHVVTEKPLATTVGEAIDLQARAKGAGTVATVPFVYRFHPMVREARARVASGQVGPLFSVQGAYLQDWLLGSADDNWRVSTEAGGASRAFADIGSHLCDLLEFVTADRLVRLQAVTRTVHPERASTGRVATEDLAGVLAETASGAVVSLLVSQVAPGRKNGLVLEVHGASESLRFEQERPEELWIGRRTASERHLRNTDELHPDAARLSVLPPGHPLGYQDAFTAFAADTYAAVRGATPEGLPVFADGVRATRITDAVLASARTGEWIAL</sequence>
<dbReference type="InterPro" id="IPR050463">
    <property type="entry name" value="Gfo/Idh/MocA_oxidrdct_glycsds"/>
</dbReference>
<keyword evidence="2" id="KW-0520">NAD</keyword>
<dbReference type="GO" id="GO:0016491">
    <property type="term" value="F:oxidoreductase activity"/>
    <property type="evidence" value="ECO:0007669"/>
    <property type="project" value="UniProtKB-KW"/>
</dbReference>
<name>A0A840XIN4_9MICO</name>
<gene>
    <name evidence="5" type="ORF">BJ959_001838</name>
</gene>
<feature type="domain" description="Gfo/Idh/MocA-like oxidoreductase N-terminal" evidence="3">
    <location>
        <begin position="12"/>
        <end position="127"/>
    </location>
</feature>
<dbReference type="PANTHER" id="PTHR43818:SF11">
    <property type="entry name" value="BCDNA.GH03377"/>
    <property type="match status" value="1"/>
</dbReference>
<evidence type="ECO:0000256" key="2">
    <source>
        <dbReference type="ARBA" id="ARBA00023027"/>
    </source>
</evidence>
<organism evidence="5 6">
    <name type="scientific">Microcella frigidaquae</name>
    <dbReference type="NCBI Taxonomy" id="424758"/>
    <lineage>
        <taxon>Bacteria</taxon>
        <taxon>Bacillati</taxon>
        <taxon>Actinomycetota</taxon>
        <taxon>Actinomycetes</taxon>
        <taxon>Micrococcales</taxon>
        <taxon>Microbacteriaceae</taxon>
        <taxon>Microcella</taxon>
    </lineage>
</organism>